<proteinExistence type="evidence at protein level"/>
<dbReference type="GO" id="GO:0008641">
    <property type="term" value="F:ubiquitin-like modifier activating enzyme activity"/>
    <property type="evidence" value="ECO:0007669"/>
    <property type="project" value="InterPro"/>
</dbReference>
<evidence type="ECO:0007829" key="5">
    <source>
        <dbReference type="PDB" id="8TZ0"/>
    </source>
</evidence>
<dbReference type="InterPro" id="IPR000594">
    <property type="entry name" value="ThiF_NAD_FAD-bd"/>
</dbReference>
<reference evidence="4 5" key="1">
    <citation type="journal article" date="2024" name="Nature">
        <title>A eukaryotic-like ubiquitination system in bacterial antiviral defence.</title>
        <authorList>
            <person name="Chambers L.R."/>
            <person name="Ye Q."/>
            <person name="Cai J."/>
            <person name="Gong M."/>
            <person name="Ledvina H.E."/>
            <person name="Zhou H."/>
            <person name="Whiteley A.T."/>
            <person name="Suhandynata R.T."/>
            <person name="Corbett K.D."/>
        </authorList>
    </citation>
    <scope>X-RAY CRYSTALLOGRAPHY (2.47 ANGSTROMS) IN COMPLEX WITH ZN(2+)</scope>
</reference>
<dbReference type="RefSeq" id="WP_051440617.1">
    <property type="nucleotide sequence ID" value="NZ_AZNX01000014.1"/>
</dbReference>
<dbReference type="CDD" id="cd01483">
    <property type="entry name" value="E1_enzyme_family"/>
    <property type="match status" value="1"/>
</dbReference>
<organism evidence="3">
    <name type="scientific">Ensifer aridi</name>
    <dbReference type="NCBI Taxonomy" id="1708715"/>
    <lineage>
        <taxon>Bacteria</taxon>
        <taxon>Pseudomonadati</taxon>
        <taxon>Pseudomonadota</taxon>
        <taxon>Alphaproteobacteria</taxon>
        <taxon>Hyphomicrobiales</taxon>
        <taxon>Rhizobiaceae</taxon>
        <taxon>Sinorhizobium/Ensifer group</taxon>
        <taxon>Ensifer</taxon>
    </lineage>
</organism>
<evidence type="ECO:0007829" key="4">
    <source>
        <dbReference type="PDB" id="8TYZ"/>
    </source>
</evidence>
<dbReference type="SUPFAM" id="SSF69572">
    <property type="entry name" value="Activating enzymes of the ubiquitin-like proteins"/>
    <property type="match status" value="1"/>
</dbReference>
<sequence>MALANFIDRAATAASQVLTDFHLGDFKAALEKQVVAVAFDDQAISCAEGQATLDLAVRLLARLYPVLAILPLDSAASSQAQALERLAKSINRKIGIRRSGKSATVCLVAGATRPSLRCPTFFIGSDGWAAKLSRTDPVGSGSSLLPYGAGAASCFGAANVFRTIFAAQLTGAESDENIDLSLYSYNKSRAGDAGPIDPAVDLGETHLVGLGAIAHGALWALARQSGLSGRLHVVDHEAVELSNLQRYVLAGQAEIGMSKAVLATTALRSTALEVEAHPLKWAEHVARRGDWIFDRVGVALDTAADRVAVQGALPRWIANAWTQEHDLGISRHGFDDGQACLCCMYMPSGKSKDEHQLVAEELGIPEAHEQVKALLQTNAGVPNDFVVRVATAMGVPFEPLAPFVGQPLRSFYQQAICGGLVFQLSDGSRLVRTVVPMAFQSALAGIMLAAELVKHSAGFPMSPTTSTRVNLLRPLGSHLHDPKAKDSSGRCICSDEDFISAYRRKYGNGVEPLSNISAEQKRTSPLPRTGRQVCA</sequence>
<feature type="binding site" evidence="4 5">
    <location>
        <position position="343"/>
    </location>
    <ligand>
        <name>Zn(2+)</name>
        <dbReference type="ChEBI" id="CHEBI:29105"/>
    </ligand>
</feature>
<dbReference type="InterPro" id="IPR032864">
    <property type="entry name" value="Prok-E2_C"/>
</dbReference>
<name>A0AAT8XUH4_9HYPH</name>
<keyword evidence="4 5" id="KW-0862">Zinc</keyword>
<dbReference type="PDB" id="8TYZ">
    <property type="method" value="X-ray"/>
    <property type="resolution" value="2.68 A"/>
    <property type="chains" value="A=1-535"/>
</dbReference>
<feature type="domain" description="THIF-type NAD/FAD binding fold" evidence="1">
    <location>
        <begin position="207"/>
        <end position="462"/>
    </location>
</feature>
<keyword evidence="4 5" id="KW-0479">Metal-binding</keyword>
<dbReference type="Gene3D" id="3.40.50.720">
    <property type="entry name" value="NAD(P)-binding Rossmann-like Domain"/>
    <property type="match status" value="1"/>
</dbReference>
<dbReference type="GO" id="GO:0046872">
    <property type="term" value="F:metal ion binding"/>
    <property type="evidence" value="ECO:0007669"/>
    <property type="project" value="UniProtKB-KW"/>
</dbReference>
<evidence type="ECO:0000313" key="2">
    <source>
        <dbReference type="PDB" id="8TYZ"/>
    </source>
</evidence>
<protein>
    <submittedName>
        <fullName evidence="2 3">E1(BilD)</fullName>
    </submittedName>
</protein>
<feature type="binding site" evidence="4 5">
    <location>
        <position position="491"/>
    </location>
    <ligand>
        <name>Zn(2+)</name>
        <dbReference type="ChEBI" id="CHEBI:29105"/>
    </ligand>
</feature>
<evidence type="ECO:0000313" key="3">
    <source>
        <dbReference type="PDB" id="8TZ0"/>
    </source>
</evidence>
<feature type="binding site" evidence="4 5">
    <location>
        <position position="340"/>
    </location>
    <ligand>
        <name>Zn(2+)</name>
        <dbReference type="ChEBI" id="CHEBI:29105"/>
    </ligand>
</feature>
<dbReference type="AlphaFoldDB" id="A0AAT8XUH4"/>
<feature type="binding site" evidence="4 5">
    <location>
        <position position="493"/>
    </location>
    <ligand>
        <name>Zn(2+)</name>
        <dbReference type="ChEBI" id="CHEBI:29105"/>
    </ligand>
</feature>
<dbReference type="Pfam" id="PF00899">
    <property type="entry name" value="ThiF"/>
    <property type="match status" value="1"/>
</dbReference>
<accession>A0AAT8XUH4</accession>
<evidence type="ECO:0000259" key="1">
    <source>
        <dbReference type="Pfam" id="PF00899"/>
    </source>
</evidence>
<dbReference type="Pfam" id="PF14459">
    <property type="entry name" value="Prok-E2_C"/>
    <property type="match status" value="1"/>
</dbReference>
<dbReference type="PDB" id="8TZ0">
    <property type="method" value="X-ray"/>
    <property type="resolution" value="2.47 A"/>
    <property type="chains" value="A/B=1-535"/>
</dbReference>
<dbReference type="InterPro" id="IPR035985">
    <property type="entry name" value="Ubiquitin-activating_enz"/>
</dbReference>
<keyword evidence="4 5" id="KW-0002">3D-structure</keyword>
<dbReference type="SMR" id="A0AAT8XUH4"/>